<feature type="region of interest" description="Disordered" evidence="1">
    <location>
        <begin position="823"/>
        <end position="855"/>
    </location>
</feature>
<dbReference type="InterPro" id="IPR040824">
    <property type="entry name" value="LPD3"/>
</dbReference>
<dbReference type="InterPro" id="IPR040677">
    <property type="entry name" value="LPD7"/>
</dbReference>
<feature type="domain" description="Large polyvalent protein-associated" evidence="3">
    <location>
        <begin position="166"/>
        <end position="254"/>
    </location>
</feature>
<proteinExistence type="predicted"/>
<evidence type="ECO:0000259" key="2">
    <source>
        <dbReference type="Pfam" id="PF18798"/>
    </source>
</evidence>
<dbReference type="EMBL" id="UGQF01000002">
    <property type="protein sequence ID" value="STZ82951.1"/>
    <property type="molecule type" value="Genomic_DNA"/>
</dbReference>
<reference evidence="4 6" key="1">
    <citation type="submission" date="2017-03" db="EMBL/GenBank/DDBJ databases">
        <title>Draft genome sequence of Moraxella equi CCUG 4950T type strain.</title>
        <authorList>
            <person name="Salva-Serra F."/>
            <person name="Engstrom-Jakobsson H."/>
            <person name="Thorell K."/>
            <person name="Jaen-Luchoro D."/>
            <person name="Gonzales-Siles L."/>
            <person name="Karlsson R."/>
            <person name="Yazdan S."/>
            <person name="Boulund F."/>
            <person name="Johnning A."/>
            <person name="Engstrand L."/>
            <person name="Kristiansson E."/>
            <person name="Moore E."/>
        </authorList>
    </citation>
    <scope>NUCLEOTIDE SEQUENCE [LARGE SCALE GENOMIC DNA]</scope>
    <source>
        <strain evidence="4 6">CCUG 4950</strain>
    </source>
</reference>
<accession>A0A378URU9</accession>
<evidence type="ECO:0000313" key="6">
    <source>
        <dbReference type="Proteomes" id="UP000190777"/>
    </source>
</evidence>
<reference evidence="5 7" key="2">
    <citation type="submission" date="2018-06" db="EMBL/GenBank/DDBJ databases">
        <authorList>
            <consortium name="Pathogen Informatics"/>
            <person name="Doyle S."/>
        </authorList>
    </citation>
    <scope>NUCLEOTIDE SEQUENCE [LARGE SCALE GENOMIC DNA]</scope>
    <source>
        <strain evidence="5 7">NCTC11012</strain>
    </source>
</reference>
<feature type="region of interest" description="Disordered" evidence="1">
    <location>
        <begin position="122"/>
        <end position="141"/>
    </location>
</feature>
<dbReference type="AlphaFoldDB" id="A0A378URU9"/>
<evidence type="ECO:0000256" key="1">
    <source>
        <dbReference type="SAM" id="MobiDB-lite"/>
    </source>
</evidence>
<evidence type="ECO:0000313" key="4">
    <source>
        <dbReference type="EMBL" id="OPH37652.1"/>
    </source>
</evidence>
<dbReference type="Proteomes" id="UP000190777">
    <property type="component" value="Unassembled WGS sequence"/>
</dbReference>
<dbReference type="Pfam" id="PF18821">
    <property type="entry name" value="LPD7"/>
    <property type="match status" value="1"/>
</dbReference>
<feature type="region of interest" description="Disordered" evidence="1">
    <location>
        <begin position="258"/>
        <end position="300"/>
    </location>
</feature>
<protein>
    <recommendedName>
        <fullName evidence="8">Large polyvalent protein-associated domain-containing protein</fullName>
    </recommendedName>
</protein>
<dbReference type="RefSeq" id="WP_079325918.1">
    <property type="nucleotide sequence ID" value="NZ_MXAP01000076.1"/>
</dbReference>
<evidence type="ECO:0000313" key="7">
    <source>
        <dbReference type="Proteomes" id="UP000254618"/>
    </source>
</evidence>
<sequence length="855" mass="97659">MSNQDKKDTLKGELVAFGADNYLHDPAKSMNYYAQIKKDDGTISERWGKDLESVIKDSGVQVGDTVVLAELGKEPIQVGDKTFHKTIWDLQKYEPALELPNAIEHDTERELQKSAPAVFADKTKENEQEAPATPKKTPNLSDFEFELPSNIKNNYIAIVKNRHLSDQKINYYDKDDKDQVNIAFEDRNTSLHTSRQDDKTIYAMLDMAQSKGWSAIQLKGTEEFKQKVWLEASLRGIEVKDYEPNEKDLVELQAKQAERTTNQVEMTAQKAPEPKQENGNSQTEIQSSTTPPTHTPTGQETIYGQLQKPMDNQAYLDRIGLNFDGASVDRYAKNSDEVVEKAQDFVGKELTNIHSGIKGVISNSNIKKMISGSASDKSVNAEIHRVASANADKLFENSVFAWQYQDRNNDSNFIAIHRAIAPLKFNDEIYFAKLTVKELARERGNKIYSIEAVEVEQGKSPIPDMMSVDQDKQGFTEHRPNGALIDIIVQNAQEYNRQNQKNVENLHNYNISINQDILGNALAMKENHYERGSTSEKEVLSDNYFVIDPKNDFYIANQLNKDVSEFKNHHYAIDRTSDTYFIKQMVNELNISDDVKRDFELKFNNRMTEQFYANDSYDMPHENFSLRNYAVLARSDLEQSLNKFNEANKDLVIKSFDDLMVDYSKQVSVHQKNWLSLQEEKIQPVVDSKLNAELKRELKKEVTQIFQNGYKDGVVTNLDDLVRELKERGYEVKENDKSIRVTDKNGTAITVTNEPFTKIFDAVKSLKDELKPETIKANYPNIDDVNIANITAYKNYLLEQFKTPQALQKSLSELNQDVKDLANGKSIDFPTLPPNEERPVIDVRVPESGEKSRIK</sequence>
<keyword evidence="6" id="KW-1185">Reference proteome</keyword>
<feature type="compositionally biased region" description="Basic and acidic residues" evidence="1">
    <location>
        <begin position="835"/>
        <end position="855"/>
    </location>
</feature>
<evidence type="ECO:0000259" key="3">
    <source>
        <dbReference type="Pfam" id="PF18821"/>
    </source>
</evidence>
<feature type="domain" description="Large polyvalent protein-associated" evidence="2">
    <location>
        <begin position="335"/>
        <end position="448"/>
    </location>
</feature>
<dbReference type="Proteomes" id="UP000254618">
    <property type="component" value="Unassembled WGS sequence"/>
</dbReference>
<feature type="compositionally biased region" description="Polar residues" evidence="1">
    <location>
        <begin position="277"/>
        <end position="288"/>
    </location>
</feature>
<gene>
    <name evidence="4" type="ORF">B5J93_07990</name>
    <name evidence="5" type="ORF">NCTC11012_03063</name>
</gene>
<dbReference type="EMBL" id="MXAP01000076">
    <property type="protein sequence ID" value="OPH37652.1"/>
    <property type="molecule type" value="Genomic_DNA"/>
</dbReference>
<name>A0A378URU9_9GAMM</name>
<evidence type="ECO:0000313" key="5">
    <source>
        <dbReference type="EMBL" id="STZ82951.1"/>
    </source>
</evidence>
<dbReference type="Pfam" id="PF18798">
    <property type="entry name" value="LPD3"/>
    <property type="match status" value="1"/>
</dbReference>
<organism evidence="5 7">
    <name type="scientific">Moraxella equi</name>
    <dbReference type="NCBI Taxonomy" id="60442"/>
    <lineage>
        <taxon>Bacteria</taxon>
        <taxon>Pseudomonadati</taxon>
        <taxon>Pseudomonadota</taxon>
        <taxon>Gammaproteobacteria</taxon>
        <taxon>Moraxellales</taxon>
        <taxon>Moraxellaceae</taxon>
        <taxon>Moraxella</taxon>
    </lineage>
</organism>
<evidence type="ECO:0008006" key="8">
    <source>
        <dbReference type="Google" id="ProtNLM"/>
    </source>
</evidence>